<feature type="transmembrane region" description="Helical" evidence="1">
    <location>
        <begin position="196"/>
        <end position="216"/>
    </location>
</feature>
<name>Q6ANU1_DESPS</name>
<dbReference type="RefSeq" id="WP_011188495.1">
    <property type="nucleotide sequence ID" value="NC_006138.1"/>
</dbReference>
<proteinExistence type="predicted"/>
<protein>
    <submittedName>
        <fullName evidence="2">Uncharacterized protein</fullName>
    </submittedName>
</protein>
<feature type="transmembrane region" description="Helical" evidence="1">
    <location>
        <begin position="286"/>
        <end position="305"/>
    </location>
</feature>
<dbReference type="AlphaFoldDB" id="Q6ANU1"/>
<gene>
    <name evidence="2" type="ordered locus">DP1254</name>
</gene>
<keyword evidence="1" id="KW-1133">Transmembrane helix</keyword>
<feature type="transmembrane region" description="Helical" evidence="1">
    <location>
        <begin position="250"/>
        <end position="271"/>
    </location>
</feature>
<keyword evidence="1" id="KW-0812">Transmembrane</keyword>
<keyword evidence="3" id="KW-1185">Reference proteome</keyword>
<sequence>MSLRFKLLLLLLLTTALACGFMHHIVPPQVLNFERLHIFLFNLCVGGTLLIYFTEGQKRLSTHGKLYCLGSLLFALTAFLEWYPPTLFLPLGLAVITERVRVLHLGHCIPVEMLRSSEPVAKKFHQAALLCLSLALIISSLVILNAIYLHYFTIPKLTLDTFFLGFSFPLSLISMSVIFSLMQKARTSFARTLKEISFWIINLGVIIFFIFILAGLFIPQVIIASTLFITVGLVFFLYISLGIPSQQKNFLLSGILFLLCTSITGIIYILLEFSPLYNPENSLPLLRMHAFMALYGWNLSGLAVAARHREFPLQLQTKPTIALHWITVVILCPLGYFFAPVAIVAVLAYSVFLYQLLFGIGEEIS</sequence>
<dbReference type="KEGG" id="dps:DP1254"/>
<dbReference type="OrthoDB" id="5412242at2"/>
<feature type="transmembrane region" description="Helical" evidence="1">
    <location>
        <begin position="127"/>
        <end position="151"/>
    </location>
</feature>
<feature type="transmembrane region" description="Helical" evidence="1">
    <location>
        <begin position="222"/>
        <end position="243"/>
    </location>
</feature>
<accession>Q6ANU1</accession>
<feature type="transmembrane region" description="Helical" evidence="1">
    <location>
        <begin position="325"/>
        <end position="352"/>
    </location>
</feature>
<organism evidence="2 3">
    <name type="scientific">Desulfotalea psychrophila (strain LSv54 / DSM 12343)</name>
    <dbReference type="NCBI Taxonomy" id="177439"/>
    <lineage>
        <taxon>Bacteria</taxon>
        <taxon>Pseudomonadati</taxon>
        <taxon>Thermodesulfobacteriota</taxon>
        <taxon>Desulfobulbia</taxon>
        <taxon>Desulfobulbales</taxon>
        <taxon>Desulfocapsaceae</taxon>
        <taxon>Desulfotalea</taxon>
    </lineage>
</organism>
<dbReference type="EMBL" id="CR522870">
    <property type="protein sequence ID" value="CAG35983.1"/>
    <property type="molecule type" value="Genomic_DNA"/>
</dbReference>
<dbReference type="Proteomes" id="UP000000602">
    <property type="component" value="Chromosome"/>
</dbReference>
<dbReference type="HOGENOM" id="CLU_758048_0_0_7"/>
<dbReference type="eggNOG" id="ENOG502Z9RF">
    <property type="taxonomic scope" value="Bacteria"/>
</dbReference>
<keyword evidence="1" id="KW-0472">Membrane</keyword>
<evidence type="ECO:0000256" key="1">
    <source>
        <dbReference type="SAM" id="Phobius"/>
    </source>
</evidence>
<feature type="transmembrane region" description="Helical" evidence="1">
    <location>
        <begin position="36"/>
        <end position="54"/>
    </location>
</feature>
<evidence type="ECO:0000313" key="3">
    <source>
        <dbReference type="Proteomes" id="UP000000602"/>
    </source>
</evidence>
<dbReference type="STRING" id="177439.DP1254"/>
<evidence type="ECO:0000313" key="2">
    <source>
        <dbReference type="EMBL" id="CAG35983.1"/>
    </source>
</evidence>
<dbReference type="PROSITE" id="PS51257">
    <property type="entry name" value="PROKAR_LIPOPROTEIN"/>
    <property type="match status" value="1"/>
</dbReference>
<reference evidence="3" key="1">
    <citation type="journal article" date="2004" name="Environ. Microbiol.">
        <title>The genome of Desulfotalea psychrophila, a sulfate-reducing bacterium from permanently cold Arctic sediments.</title>
        <authorList>
            <person name="Rabus R."/>
            <person name="Ruepp A."/>
            <person name="Frickey T."/>
            <person name="Rattei T."/>
            <person name="Fartmann B."/>
            <person name="Stark M."/>
            <person name="Bauer M."/>
            <person name="Zibat A."/>
            <person name="Lombardot T."/>
            <person name="Becker I."/>
            <person name="Amann J."/>
            <person name="Gellner K."/>
            <person name="Teeling H."/>
            <person name="Leuschner W.D."/>
            <person name="Gloeckner F.-O."/>
            <person name="Lupas A.N."/>
            <person name="Amann R."/>
            <person name="Klenk H.-P."/>
        </authorList>
    </citation>
    <scope>NUCLEOTIDE SEQUENCE [LARGE SCALE GENOMIC DNA]</scope>
    <source>
        <strain evidence="3">DSM 12343 / LSv54</strain>
    </source>
</reference>
<feature type="transmembrane region" description="Helical" evidence="1">
    <location>
        <begin position="163"/>
        <end position="184"/>
    </location>
</feature>